<accession>W8KLN9</accession>
<evidence type="ECO:0000313" key="2">
    <source>
        <dbReference type="Proteomes" id="UP000019442"/>
    </source>
</evidence>
<keyword evidence="2" id="KW-1185">Reference proteome</keyword>
<dbReference type="AlphaFoldDB" id="W8KLN9"/>
<gene>
    <name evidence="1" type="ORF">M911_08595</name>
</gene>
<protein>
    <submittedName>
        <fullName evidence="1">Uncharacterized protein</fullName>
    </submittedName>
</protein>
<reference evidence="1 2" key="1">
    <citation type="journal article" date="2014" name="J Genomics">
        <title>Draft Genome Sequence of the Extremely Halophilic Phototrophic Purple Sulfur Bacterium Halorhodospira halochloris.</title>
        <authorList>
            <person name="Singh K.S."/>
            <person name="Kirksey J."/>
            <person name="Hoff W.D."/>
            <person name="Deole R."/>
        </authorList>
    </citation>
    <scope>NUCLEOTIDE SEQUENCE [LARGE SCALE GENOMIC DNA]</scope>
    <source>
        <strain evidence="1 2">A</strain>
    </source>
</reference>
<name>W8KLN9_9GAMM</name>
<reference evidence="2" key="2">
    <citation type="submission" date="2014-02" db="EMBL/GenBank/DDBJ databases">
        <title>Draft Genome Sequence of extremely halophilic bacteria Halorhodospira halochloris.</title>
        <authorList>
            <person name="Singh K.S."/>
        </authorList>
    </citation>
    <scope>NUCLEOTIDE SEQUENCE [LARGE SCALE GENOMIC DNA]</scope>
    <source>
        <strain evidence="2">A</strain>
    </source>
</reference>
<dbReference type="EMBL" id="CP007268">
    <property type="protein sequence ID" value="AHK80684.1"/>
    <property type="molecule type" value="Genomic_DNA"/>
</dbReference>
<organism evidence="1 2">
    <name type="scientific">Ectothiorhodospira haloalkaliphila</name>
    <dbReference type="NCBI Taxonomy" id="421628"/>
    <lineage>
        <taxon>Bacteria</taxon>
        <taxon>Pseudomonadati</taxon>
        <taxon>Pseudomonadota</taxon>
        <taxon>Gammaproteobacteria</taxon>
        <taxon>Chromatiales</taxon>
        <taxon>Ectothiorhodospiraceae</taxon>
        <taxon>Ectothiorhodospira</taxon>
    </lineage>
</organism>
<dbReference type="KEGG" id="hhc:M911_08595"/>
<sequence length="113" mass="11949">MTADEGGFQHRCGETILTILKDHSQMPGDLAPGQLVDGFALQPQASTTRRAQSCQGVQQGALAHPVGAQHAPAFSGPHTQVEGRAVRAAGDVDDQVDQFQQGGCHGHLLLCRR</sequence>
<evidence type="ECO:0000313" key="1">
    <source>
        <dbReference type="EMBL" id="AHK80684.1"/>
    </source>
</evidence>
<proteinExistence type="predicted"/>
<dbReference type="HOGENOM" id="CLU_2129963_0_0_6"/>
<dbReference type="Proteomes" id="UP000019442">
    <property type="component" value="Chromosome"/>
</dbReference>